<feature type="region of interest" description="Disordered" evidence="3">
    <location>
        <begin position="153"/>
        <end position="172"/>
    </location>
</feature>
<dbReference type="Proteomes" id="UP000186922">
    <property type="component" value="Unassembled WGS sequence"/>
</dbReference>
<evidence type="ECO:0000259" key="5">
    <source>
        <dbReference type="SMART" id="SM00477"/>
    </source>
</evidence>
<evidence type="ECO:0000313" key="7">
    <source>
        <dbReference type="Proteomes" id="UP000186922"/>
    </source>
</evidence>
<dbReference type="AlphaFoldDB" id="A0A1D1W1P7"/>
<keyword evidence="1" id="KW-0378">Hydrolase</keyword>
<dbReference type="Gene3D" id="3.30.1360.180">
    <property type="match status" value="1"/>
</dbReference>
<keyword evidence="7" id="KW-1185">Reference proteome</keyword>
<protein>
    <recommendedName>
        <fullName evidence="5">ENPP1-3/EXOG-like endonuclease/phosphodiesterase domain-containing protein</fullName>
    </recommendedName>
</protein>
<accession>A0A1D1W1P7</accession>
<dbReference type="InterPro" id="IPR020821">
    <property type="entry name" value="ENPP1-3/EXOG-like_nuc-like"/>
</dbReference>
<keyword evidence="4" id="KW-0472">Membrane</keyword>
<keyword evidence="4" id="KW-1133">Transmembrane helix</keyword>
<gene>
    <name evidence="6" type="primary">RvY_15040-1</name>
    <name evidence="6" type="synonym">RvY_15040.1</name>
    <name evidence="6" type="ORF">RvY_15040</name>
</gene>
<dbReference type="InterPro" id="IPR001604">
    <property type="entry name" value="Endo_G_ENPP1-like_dom"/>
</dbReference>
<keyword evidence="2" id="KW-0325">Glycoprotein</keyword>
<proteinExistence type="predicted"/>
<dbReference type="CDD" id="cd16018">
    <property type="entry name" value="Enpp"/>
    <property type="match status" value="1"/>
</dbReference>
<comment type="caution">
    <text evidence="6">The sequence shown here is derived from an EMBL/GenBank/DDBJ whole genome shotgun (WGS) entry which is preliminary data.</text>
</comment>
<dbReference type="PANTHER" id="PTHR10151">
    <property type="entry name" value="ECTONUCLEOTIDE PYROPHOSPHATASE/PHOSPHODIESTERASE"/>
    <property type="match status" value="1"/>
</dbReference>
<dbReference type="SUPFAM" id="SSF54060">
    <property type="entry name" value="His-Me finger endonucleases"/>
    <property type="match status" value="1"/>
</dbReference>
<dbReference type="InterPro" id="IPR044925">
    <property type="entry name" value="His-Me_finger_sf"/>
</dbReference>
<feature type="transmembrane region" description="Helical" evidence="4">
    <location>
        <begin position="42"/>
        <end position="65"/>
    </location>
</feature>
<evidence type="ECO:0000256" key="4">
    <source>
        <dbReference type="SAM" id="Phobius"/>
    </source>
</evidence>
<dbReference type="SUPFAM" id="SSF53649">
    <property type="entry name" value="Alkaline phosphatase-like"/>
    <property type="match status" value="1"/>
</dbReference>
<dbReference type="STRING" id="947166.A0A1D1W1P7"/>
<evidence type="ECO:0000313" key="6">
    <source>
        <dbReference type="EMBL" id="GAV04819.1"/>
    </source>
</evidence>
<dbReference type="SMART" id="SM00477">
    <property type="entry name" value="NUC"/>
    <property type="match status" value="1"/>
</dbReference>
<dbReference type="InterPro" id="IPR002591">
    <property type="entry name" value="Phosphodiest/P_Trfase"/>
</dbReference>
<dbReference type="GO" id="GO:0016787">
    <property type="term" value="F:hydrolase activity"/>
    <property type="evidence" value="ECO:0007669"/>
    <property type="project" value="UniProtKB-KW"/>
</dbReference>
<evidence type="ECO:0000256" key="2">
    <source>
        <dbReference type="ARBA" id="ARBA00023180"/>
    </source>
</evidence>
<evidence type="ECO:0000256" key="1">
    <source>
        <dbReference type="ARBA" id="ARBA00022801"/>
    </source>
</evidence>
<dbReference type="Pfam" id="PF01223">
    <property type="entry name" value="Endonuclease_NS"/>
    <property type="match status" value="1"/>
</dbReference>
<name>A0A1D1W1P7_RAMVA</name>
<dbReference type="Gene3D" id="3.40.720.10">
    <property type="entry name" value="Alkaline Phosphatase, subunit A"/>
    <property type="match status" value="1"/>
</dbReference>
<dbReference type="GO" id="GO:0003676">
    <property type="term" value="F:nucleic acid binding"/>
    <property type="evidence" value="ECO:0007669"/>
    <property type="project" value="InterPro"/>
</dbReference>
<dbReference type="InterPro" id="IPR017850">
    <property type="entry name" value="Alkaline_phosphatase_core_sf"/>
</dbReference>
<dbReference type="GO" id="GO:0046872">
    <property type="term" value="F:metal ion binding"/>
    <property type="evidence" value="ECO:0007669"/>
    <property type="project" value="InterPro"/>
</dbReference>
<dbReference type="PANTHER" id="PTHR10151:SF114">
    <property type="entry name" value="ECTONUCLEOTIDE PYROPHOSPHATASE_PHOSPHODIESTERASE C27A7.3"/>
    <property type="match status" value="1"/>
</dbReference>
<keyword evidence="4" id="KW-0812">Transmembrane</keyword>
<sequence>MVTTTKGDQTTLFIPVTAQDHLGGENGQAGSSLVTPAKTSKWVWMVSAIVVISSIFGVGFISGFYAPHKNTPESEATTWRSTMTTTVTSTVATDSGLSTLGSETSSVAALTSSANTSPTPILVESSLLTTFAVTSPELTSVYTVELSSIISNSDRTSAQTDRPKPSSWREGPCATEFNQPQCPPGYLRSPPLLVISFDGFRAEYLTRPSLNISAIRRMRECGVHAPSMRPAFPSMTFPNHYSLATGLFPESHGIVDNVFVDQTSGQQFHFQFDSSKQPKWWLGEPIWVTAKKQGKRANVYFWPGSETEIMGVRPDVFFAFNKSHEFEQRVDQVLEWLELPDETRPDLSMMYLEEPDTAGHSAGPDDAHTAIASERTDAMLDRLMQGLYDKDLLHCVNVILVSDHGMQTHLCNETVGVGPLFDKDPILQAAGFKSANYDLNTGAFGRISIKNTNATIDDVFNALKCPAPTDNTTYYPKFQPYKKENQPRRFHYFSERSEPIILSVEPGYVVYRQPSTSSSCNKGYHGYDNMVESMQAIFLALGPSLKSSAVVAPFANVDVYNLMCDLIDVTPAANNGTYGSLHHLLDQLKNLTVESLPQGSRPPFASSLDELHQRQDTLCAAQCELADLDNADLRLNITDVEEVRRRSAPYGIPQGPRDRQSVNVLYSRDHILGYSSETNSTLWAAFSWNTGVDAGSELISDVTCLRSDVRLSLPGSNCADFPPKNAENTLTTAHLYPPILSLSADQTDALVITNVVPMYKIFKAGIWTAFWHVLNSWNLMGWNMNVIVGPVFDEVKPYGLADPAENITTHVDFPSLRIPSHFFAVVTARDSSAACVDGLCPSDVLAFVLPHDREERMECQSDMHYFLTNTAPVTDVEHLTGLRFFSDVHLNQSLRLRTSLPTALWNANEV</sequence>
<evidence type="ECO:0000256" key="3">
    <source>
        <dbReference type="SAM" id="MobiDB-lite"/>
    </source>
</evidence>
<organism evidence="6 7">
    <name type="scientific">Ramazzottius varieornatus</name>
    <name type="common">Water bear</name>
    <name type="synonym">Tardigrade</name>
    <dbReference type="NCBI Taxonomy" id="947166"/>
    <lineage>
        <taxon>Eukaryota</taxon>
        <taxon>Metazoa</taxon>
        <taxon>Ecdysozoa</taxon>
        <taxon>Tardigrada</taxon>
        <taxon>Eutardigrada</taxon>
        <taxon>Parachela</taxon>
        <taxon>Hypsibioidea</taxon>
        <taxon>Ramazzottiidae</taxon>
        <taxon>Ramazzottius</taxon>
    </lineage>
</organism>
<dbReference type="OrthoDB" id="415411at2759"/>
<dbReference type="Pfam" id="PF01663">
    <property type="entry name" value="Phosphodiest"/>
    <property type="match status" value="1"/>
</dbReference>
<dbReference type="InterPro" id="IPR044929">
    <property type="entry name" value="DNA/RNA_non-sp_Endonuclease_sf"/>
</dbReference>
<dbReference type="Gene3D" id="3.40.570.10">
    <property type="entry name" value="Extracellular Endonuclease, subunit A"/>
    <property type="match status" value="1"/>
</dbReference>
<reference evidence="6 7" key="1">
    <citation type="journal article" date="2016" name="Nat. Commun.">
        <title>Extremotolerant tardigrade genome and improved radiotolerance of human cultured cells by tardigrade-unique protein.</title>
        <authorList>
            <person name="Hashimoto T."/>
            <person name="Horikawa D.D."/>
            <person name="Saito Y."/>
            <person name="Kuwahara H."/>
            <person name="Kozuka-Hata H."/>
            <person name="Shin-I T."/>
            <person name="Minakuchi Y."/>
            <person name="Ohishi K."/>
            <person name="Motoyama A."/>
            <person name="Aizu T."/>
            <person name="Enomoto A."/>
            <person name="Kondo K."/>
            <person name="Tanaka S."/>
            <person name="Hara Y."/>
            <person name="Koshikawa S."/>
            <person name="Sagara H."/>
            <person name="Miura T."/>
            <person name="Yokobori S."/>
            <person name="Miyagawa K."/>
            <person name="Suzuki Y."/>
            <person name="Kubo T."/>
            <person name="Oyama M."/>
            <person name="Kohara Y."/>
            <person name="Fujiyama A."/>
            <person name="Arakawa K."/>
            <person name="Katayama T."/>
            <person name="Toyoda A."/>
            <person name="Kunieda T."/>
        </authorList>
    </citation>
    <scope>NUCLEOTIDE SEQUENCE [LARGE SCALE GENOMIC DNA]</scope>
    <source>
        <strain evidence="6 7">YOKOZUNA-1</strain>
    </source>
</reference>
<dbReference type="EMBL" id="BDGG01000011">
    <property type="protein sequence ID" value="GAV04819.1"/>
    <property type="molecule type" value="Genomic_DNA"/>
</dbReference>
<feature type="domain" description="ENPP1-3/EXOG-like endonuclease/phosphodiesterase" evidence="5">
    <location>
        <begin position="667"/>
        <end position="891"/>
    </location>
</feature>